<evidence type="ECO:0000256" key="2">
    <source>
        <dbReference type="SAM" id="Phobius"/>
    </source>
</evidence>
<dbReference type="Gene3D" id="2.60.120.260">
    <property type="entry name" value="Galactose-binding domain-like"/>
    <property type="match status" value="2"/>
</dbReference>
<evidence type="ECO:0000256" key="1">
    <source>
        <dbReference type="SAM" id="MobiDB-lite"/>
    </source>
</evidence>
<proteinExistence type="predicted"/>
<name>A0A409W7V6_9AGAR</name>
<dbReference type="InParanoid" id="A0A409W7V6"/>
<dbReference type="OrthoDB" id="3013353at2759"/>
<evidence type="ECO:0008006" key="5">
    <source>
        <dbReference type="Google" id="ProtNLM"/>
    </source>
</evidence>
<dbReference type="AlphaFoldDB" id="A0A409W7V6"/>
<keyword evidence="2" id="KW-1133">Transmembrane helix</keyword>
<evidence type="ECO:0000313" key="3">
    <source>
        <dbReference type="EMBL" id="PPQ74588.1"/>
    </source>
</evidence>
<evidence type="ECO:0000313" key="4">
    <source>
        <dbReference type="Proteomes" id="UP000284842"/>
    </source>
</evidence>
<reference evidence="3 4" key="1">
    <citation type="journal article" date="2018" name="Evol. Lett.">
        <title>Horizontal gene cluster transfer increased hallucinogenic mushroom diversity.</title>
        <authorList>
            <person name="Reynolds H.T."/>
            <person name="Vijayakumar V."/>
            <person name="Gluck-Thaler E."/>
            <person name="Korotkin H.B."/>
            <person name="Matheny P.B."/>
            <person name="Slot J.C."/>
        </authorList>
    </citation>
    <scope>NUCLEOTIDE SEQUENCE [LARGE SCALE GENOMIC DNA]</scope>
    <source>
        <strain evidence="3 4">2629</strain>
    </source>
</reference>
<keyword evidence="2" id="KW-0472">Membrane</keyword>
<keyword evidence="2" id="KW-0812">Transmembrane</keyword>
<dbReference type="EMBL" id="NHTK01005742">
    <property type="protein sequence ID" value="PPQ74588.1"/>
    <property type="molecule type" value="Genomic_DNA"/>
</dbReference>
<gene>
    <name evidence="3" type="ORF">CVT24_004186</name>
</gene>
<dbReference type="STRING" id="181874.A0A409W7V6"/>
<feature type="compositionally biased region" description="Low complexity" evidence="1">
    <location>
        <begin position="369"/>
        <end position="389"/>
    </location>
</feature>
<accession>A0A409W7V6</accession>
<feature type="region of interest" description="Disordered" evidence="1">
    <location>
        <begin position="320"/>
        <end position="476"/>
    </location>
</feature>
<protein>
    <recommendedName>
        <fullName evidence="5">Transmembrane protein</fullName>
    </recommendedName>
</protein>
<feature type="compositionally biased region" description="Low complexity" evidence="1">
    <location>
        <begin position="428"/>
        <end position="443"/>
    </location>
</feature>
<feature type="transmembrane region" description="Helical" evidence="2">
    <location>
        <begin position="290"/>
        <end position="315"/>
    </location>
</feature>
<feature type="compositionally biased region" description="Polar residues" evidence="1">
    <location>
        <begin position="391"/>
        <end position="407"/>
    </location>
</feature>
<organism evidence="3 4">
    <name type="scientific">Panaeolus cyanescens</name>
    <dbReference type="NCBI Taxonomy" id="181874"/>
    <lineage>
        <taxon>Eukaryota</taxon>
        <taxon>Fungi</taxon>
        <taxon>Dikarya</taxon>
        <taxon>Basidiomycota</taxon>
        <taxon>Agaricomycotina</taxon>
        <taxon>Agaricomycetes</taxon>
        <taxon>Agaricomycetidae</taxon>
        <taxon>Agaricales</taxon>
        <taxon>Agaricineae</taxon>
        <taxon>Galeropsidaceae</taxon>
        <taxon>Panaeolus</taxon>
    </lineage>
</organism>
<feature type="compositionally biased region" description="Polar residues" evidence="1">
    <location>
        <begin position="351"/>
        <end position="367"/>
    </location>
</feature>
<comment type="caution">
    <text evidence="3">The sequence shown here is derived from an EMBL/GenBank/DDBJ whole genome shotgun (WGS) entry which is preliminary data.</text>
</comment>
<dbReference type="Proteomes" id="UP000284842">
    <property type="component" value="Unassembled WGS sequence"/>
</dbReference>
<sequence>MTATARSIVIDDSDPSIVYSGTWVVNQGKDFDSVGTNGRVFGASVHAASAAASLAYTFEGTAGQIMGTSMINNQSNTLNPTWTCSIDGTQIQTEPITLDRNNNWPFCRWSGLSEGSHTVTLNISSNGIPFYFDWLSFVPSSARIRPMGTSETILIPSSDPAITFDSSWTNLPDPLIGKATSQSGGSVTVSFSGTSIVWYAVAPSGTAIAPSKGRIRVDDRDTYPFGIPGLTSSASPSLFNQQYFQVANLSQGAHTLTVFYDGDSSMMPLTLSSVVVTDPPIQQSAKKPPIGIIVGGVVGGVVLIAFIVLAVWYLMRKPEKPKKPRRVEPENIIQPFNIPPTTGPQSTTPSLRTVRSNNTRQMTQTDSRGPLSTVSTSLSTGSGSTPLPGNASFTSSVPSSQALLSPSSRDRKTPVSATRPRHRPQQPSTTETNVTSSSTSPSTANSGGERRRVDSQRRRHQIQSTISEMPPAYTPG</sequence>
<keyword evidence="4" id="KW-1185">Reference proteome</keyword>